<keyword evidence="10" id="KW-0443">Lipid metabolism</keyword>
<feature type="region of interest" description="Disordered" evidence="15">
    <location>
        <begin position="1"/>
        <end position="69"/>
    </location>
</feature>
<evidence type="ECO:0000256" key="1">
    <source>
        <dbReference type="ARBA" id="ARBA00001946"/>
    </source>
</evidence>
<evidence type="ECO:0000256" key="12">
    <source>
        <dbReference type="ARBA" id="ARBA00026121"/>
    </source>
</evidence>
<comment type="similarity">
    <text evidence="4">Belongs to the ATP-dependent AMP-binding enzyme family.</text>
</comment>
<dbReference type="InterPro" id="IPR025110">
    <property type="entry name" value="AMP-bd_C"/>
</dbReference>
<evidence type="ECO:0000256" key="8">
    <source>
        <dbReference type="ARBA" id="ARBA00022840"/>
    </source>
</evidence>
<dbReference type="PROSITE" id="PS00455">
    <property type="entry name" value="AMP_BINDING"/>
    <property type="match status" value="1"/>
</dbReference>
<evidence type="ECO:0000313" key="19">
    <source>
        <dbReference type="Proteomes" id="UP000245631"/>
    </source>
</evidence>
<evidence type="ECO:0000256" key="15">
    <source>
        <dbReference type="SAM" id="MobiDB-lite"/>
    </source>
</evidence>
<keyword evidence="11" id="KW-0472">Membrane</keyword>
<dbReference type="NCBIfam" id="NF005463">
    <property type="entry name" value="PRK07059.1"/>
    <property type="match status" value="1"/>
</dbReference>
<dbReference type="EC" id="6.2.1.3" evidence="12"/>
<dbReference type="GeneID" id="61052957"/>
<dbReference type="Proteomes" id="UP000245631">
    <property type="component" value="Unassembled WGS sequence"/>
</dbReference>
<evidence type="ECO:0000259" key="16">
    <source>
        <dbReference type="Pfam" id="PF00501"/>
    </source>
</evidence>
<dbReference type="SUPFAM" id="SSF56801">
    <property type="entry name" value="Acetyl-CoA synthetase-like"/>
    <property type="match status" value="1"/>
</dbReference>
<keyword evidence="5" id="KW-0436">Ligase</keyword>
<protein>
    <recommendedName>
        <fullName evidence="13">Long-chain-fatty-acid--CoA ligase</fullName>
        <ecNumber evidence="12">6.2.1.3</ecNumber>
    </recommendedName>
    <alternativeName>
        <fullName evidence="14">Long-chain acyl-CoA synthetase</fullName>
    </alternativeName>
</protein>
<dbReference type="AlphaFoldDB" id="A0A8E2WE92"/>
<feature type="domain" description="AMP-binding enzyme C-terminal" evidence="17">
    <location>
        <begin position="584"/>
        <end position="658"/>
    </location>
</feature>
<comment type="caution">
    <text evidence="18">The sequence shown here is derived from an EMBL/GenBank/DDBJ whole genome shotgun (WGS) entry which is preliminary data.</text>
</comment>
<dbReference type="Gene3D" id="3.30.300.30">
    <property type="match status" value="1"/>
</dbReference>
<keyword evidence="6" id="KW-0547">Nucleotide-binding</keyword>
<dbReference type="InterPro" id="IPR020845">
    <property type="entry name" value="AMP-binding_CS"/>
</dbReference>
<dbReference type="EMBL" id="QGGH01000004">
    <property type="protein sequence ID" value="PWJ90942.1"/>
    <property type="molecule type" value="Genomic_DNA"/>
</dbReference>
<comment type="cofactor">
    <cofactor evidence="1">
        <name>Mg(2+)</name>
        <dbReference type="ChEBI" id="CHEBI:18420"/>
    </cofactor>
</comment>
<dbReference type="GO" id="GO:0016020">
    <property type="term" value="C:membrane"/>
    <property type="evidence" value="ECO:0007669"/>
    <property type="project" value="UniProtKB-SubCell"/>
</dbReference>
<dbReference type="Pfam" id="PF00501">
    <property type="entry name" value="AMP-binding"/>
    <property type="match status" value="1"/>
</dbReference>
<evidence type="ECO:0000256" key="6">
    <source>
        <dbReference type="ARBA" id="ARBA00022741"/>
    </source>
</evidence>
<evidence type="ECO:0000256" key="4">
    <source>
        <dbReference type="ARBA" id="ARBA00006432"/>
    </source>
</evidence>
<keyword evidence="8" id="KW-0067">ATP-binding</keyword>
<dbReference type="InterPro" id="IPR050237">
    <property type="entry name" value="ATP-dep_AMP-bd_enzyme"/>
</dbReference>
<dbReference type="CDD" id="cd05936">
    <property type="entry name" value="FC-FACS_FadD_like"/>
    <property type="match status" value="1"/>
</dbReference>
<feature type="compositionally biased region" description="Low complexity" evidence="15">
    <location>
        <begin position="9"/>
        <end position="69"/>
    </location>
</feature>
<dbReference type="InterPro" id="IPR000873">
    <property type="entry name" value="AMP-dep_synth/lig_dom"/>
</dbReference>
<dbReference type="GO" id="GO:0005524">
    <property type="term" value="F:ATP binding"/>
    <property type="evidence" value="ECO:0007669"/>
    <property type="project" value="UniProtKB-KW"/>
</dbReference>
<reference evidence="18 19" key="1">
    <citation type="submission" date="2018-05" db="EMBL/GenBank/DDBJ databases">
        <title>Genomic Encyclopedia of Type Strains, Phase IV (KMG-IV): sequencing the most valuable type-strain genomes for metagenomic binning, comparative biology and taxonomic classification.</title>
        <authorList>
            <person name="Goeker M."/>
        </authorList>
    </citation>
    <scope>NUCLEOTIDE SEQUENCE [LARGE SCALE GENOMIC DNA]</scope>
    <source>
        <strain evidence="18 19">DSM 2626</strain>
    </source>
</reference>
<dbReference type="FunFam" id="3.30.300.30:FF:000006">
    <property type="entry name" value="Long-chain-fatty-acid--CoA ligase FadD"/>
    <property type="match status" value="1"/>
</dbReference>
<evidence type="ECO:0000256" key="2">
    <source>
        <dbReference type="ARBA" id="ARBA00004170"/>
    </source>
</evidence>
<dbReference type="FunFam" id="3.40.50.12780:FF:000003">
    <property type="entry name" value="Long-chain-fatty-acid--CoA ligase FadD"/>
    <property type="match status" value="1"/>
</dbReference>
<evidence type="ECO:0000256" key="11">
    <source>
        <dbReference type="ARBA" id="ARBA00023136"/>
    </source>
</evidence>
<evidence type="ECO:0000256" key="10">
    <source>
        <dbReference type="ARBA" id="ARBA00023098"/>
    </source>
</evidence>
<name>A0A8E2WE92_RHILI</name>
<accession>A0A8E2WE92</accession>
<dbReference type="InterPro" id="IPR042099">
    <property type="entry name" value="ANL_N_sf"/>
</dbReference>
<evidence type="ECO:0000256" key="9">
    <source>
        <dbReference type="ARBA" id="ARBA00022842"/>
    </source>
</evidence>
<comment type="pathway">
    <text evidence="3">Lipid metabolism; fatty acid beta-oxidation.</text>
</comment>
<feature type="domain" description="AMP-dependent synthetase/ligase" evidence="16">
    <location>
        <begin position="144"/>
        <end position="533"/>
    </location>
</feature>
<keyword evidence="9" id="KW-0460">Magnesium</keyword>
<dbReference type="Pfam" id="PF13193">
    <property type="entry name" value="AMP-binding_C"/>
    <property type="match status" value="1"/>
</dbReference>
<evidence type="ECO:0000256" key="3">
    <source>
        <dbReference type="ARBA" id="ARBA00005005"/>
    </source>
</evidence>
<organism evidence="18 19">
    <name type="scientific">Rhizobium loti</name>
    <name type="common">Mesorhizobium loti</name>
    <dbReference type="NCBI Taxonomy" id="381"/>
    <lineage>
        <taxon>Bacteria</taxon>
        <taxon>Pseudomonadati</taxon>
        <taxon>Pseudomonadota</taxon>
        <taxon>Alphaproteobacteria</taxon>
        <taxon>Hyphomicrobiales</taxon>
        <taxon>Phyllobacteriaceae</taxon>
        <taxon>Mesorhizobium</taxon>
    </lineage>
</organism>
<keyword evidence="7" id="KW-0276">Fatty acid metabolism</keyword>
<dbReference type="InterPro" id="IPR045851">
    <property type="entry name" value="AMP-bd_C_sf"/>
</dbReference>
<gene>
    <name evidence="18" type="ORF">C8D77_104284</name>
</gene>
<dbReference type="Gene3D" id="3.40.50.12780">
    <property type="entry name" value="N-terminal domain of ligase-like"/>
    <property type="match status" value="1"/>
</dbReference>
<comment type="subcellular location">
    <subcellularLocation>
        <location evidence="2">Membrane</location>
        <topology evidence="2">Peripheral membrane protein</topology>
    </subcellularLocation>
</comment>
<evidence type="ECO:0000259" key="17">
    <source>
        <dbReference type="Pfam" id="PF13193"/>
    </source>
</evidence>
<proteinExistence type="inferred from homology"/>
<dbReference type="RefSeq" id="WP_109666173.1">
    <property type="nucleotide sequence ID" value="NZ_QGGH01000004.1"/>
</dbReference>
<evidence type="ECO:0000313" key="18">
    <source>
        <dbReference type="EMBL" id="PWJ90942.1"/>
    </source>
</evidence>
<evidence type="ECO:0000256" key="5">
    <source>
        <dbReference type="ARBA" id="ARBA00022598"/>
    </source>
</evidence>
<evidence type="ECO:0000256" key="14">
    <source>
        <dbReference type="ARBA" id="ARBA00042773"/>
    </source>
</evidence>
<evidence type="ECO:0000256" key="7">
    <source>
        <dbReference type="ARBA" id="ARBA00022832"/>
    </source>
</evidence>
<dbReference type="PANTHER" id="PTHR43767:SF8">
    <property type="entry name" value="LONG-CHAIN-FATTY-ACID--COA LIGASE"/>
    <property type="match status" value="1"/>
</dbReference>
<sequence length="666" mass="70758">MAKASRTTAPAKAGAKAAPKAAGKVKPKAPVAEAAATKLKAASVPAKASAKPAAKAPAKTAAGKTASAAKPAAVKPAAKAVAATKAPPAAKPAEAAAKRLPKALTALAAGLPEKPWLKSYPKNVAAEIGPLPYSSIGDFLVGACKQFSAQPAFTCMDKSISYTDVERLSAAFGAYLQSKGLQNGARVALMMPNVLQYPVAMMAVLRAGYVVVNINPLYTPRELEHQLKDSGAQAIVILENFANTLQAVIARTAVKHVVVAAMGDMLGGLKGTIVNFVVRRVKKMVPAWFLPGHVKFNAALKAGAGATFKPAKVAADDVAFLQYTGGTTGVSKGATLLHSNVLANVVQNAQWMEDAYTIKPKPAHPNFICALPLYHIFALTVNALMGMQQGARNVLIPNPRDIPGFVKELQKYPVHIFPGLNTLFNALLNNEDFRKLDFKPLVLTLGGGMAVQRGVAERWKALTGCPVTEGYGLSETSPVATANKFSAGDFTGTIGLPLPSTEIAIRDDDGNNLPLGEVGEICIRGPQVMAGYWNRPDETAKVMTKDGYFKSGDMGFMDERGYTKIVDRKKDMILVSGFNVYPNELEEVVAMHPGVLEVAAIGVPDEHSGEVPKLFVVKKDPALTAEALTAFCRENLTGYKRPKYIEFRTELPKTPVGKILRRALRE</sequence>
<dbReference type="PANTHER" id="PTHR43767">
    <property type="entry name" value="LONG-CHAIN-FATTY-ACID--COA LIGASE"/>
    <property type="match status" value="1"/>
</dbReference>
<dbReference type="GO" id="GO:0004467">
    <property type="term" value="F:long-chain fatty acid-CoA ligase activity"/>
    <property type="evidence" value="ECO:0007669"/>
    <property type="project" value="UniProtKB-EC"/>
</dbReference>
<evidence type="ECO:0000256" key="13">
    <source>
        <dbReference type="ARBA" id="ARBA00039545"/>
    </source>
</evidence>